<comment type="subcellular location">
    <subcellularLocation>
        <location evidence="1">Membrane</location>
    </subcellularLocation>
</comment>
<sequence>EKVKKIVKIKAQVIREGNTKIIDSERLVPGDIFILNPGDKVPADGRIIESYNLKTNEMALTGEWLPAQKKADTLPTKRPLADRDNMVYMGTVVEDGKAKVVVTATGLETEIGKVAQMVREAKEEKTPLQKKLARLAKIIGLVVIGICVIIFMEGIITGNTFLEMFTIAIAIAVAAIPEGLPVAMTVILALGMQRILKKRGLVRKLASAETLGSTSIIATDKTATLTEGKMKVTEILTKTKAGQGLALKIATLCNEAFIENPEEPMEKWVIQGRPTDKALLLAGVEAGINKKELERKMLKTAELPFSPVNKYLARAFALSKKEDILYISGAPEKILEMSKYLRKGNREVALTPKMEDEIKTELEDLTGKGLRVVAVGYKKIKSLKSLFDNFVFVGLIALKDPIRKEVKKAIKICRQAGMKPIIVTGDHRLTAKAVAQELGFEVKEK</sequence>
<dbReference type="InterPro" id="IPR023214">
    <property type="entry name" value="HAD_sf"/>
</dbReference>
<dbReference type="GO" id="GO:0036376">
    <property type="term" value="P:sodium ion export across plasma membrane"/>
    <property type="evidence" value="ECO:0007669"/>
    <property type="project" value="TreeGrafter"/>
</dbReference>
<dbReference type="Gene3D" id="3.40.50.1000">
    <property type="entry name" value="HAD superfamily/HAD-like"/>
    <property type="match status" value="2"/>
</dbReference>
<evidence type="ECO:0000256" key="1">
    <source>
        <dbReference type="ARBA" id="ARBA00004370"/>
    </source>
</evidence>
<dbReference type="InterPro" id="IPR036412">
    <property type="entry name" value="HAD-like_sf"/>
</dbReference>
<dbReference type="Gene3D" id="1.20.1110.10">
    <property type="entry name" value="Calcium-transporting ATPase, transmembrane domain"/>
    <property type="match status" value="1"/>
</dbReference>
<dbReference type="Pfam" id="PF13246">
    <property type="entry name" value="Cation_ATPase"/>
    <property type="match status" value="1"/>
</dbReference>
<dbReference type="PANTHER" id="PTHR43294">
    <property type="entry name" value="SODIUM/POTASSIUM-TRANSPORTING ATPASE SUBUNIT ALPHA"/>
    <property type="match status" value="1"/>
</dbReference>
<evidence type="ECO:0000256" key="5">
    <source>
        <dbReference type="SAM" id="Phobius"/>
    </source>
</evidence>
<gene>
    <name evidence="7" type="ORF">S06H3_05858</name>
</gene>
<dbReference type="GO" id="GO:0006883">
    <property type="term" value="P:intracellular sodium ion homeostasis"/>
    <property type="evidence" value="ECO:0007669"/>
    <property type="project" value="TreeGrafter"/>
</dbReference>
<dbReference type="PRINTS" id="PR00119">
    <property type="entry name" value="CATATPASE"/>
</dbReference>
<comment type="caution">
    <text evidence="7">The sequence shown here is derived from an EMBL/GenBank/DDBJ whole genome shotgun (WGS) entry which is preliminary data.</text>
</comment>
<dbReference type="GO" id="GO:0005524">
    <property type="term" value="F:ATP binding"/>
    <property type="evidence" value="ECO:0007669"/>
    <property type="project" value="InterPro"/>
</dbReference>
<dbReference type="PANTHER" id="PTHR43294:SF20">
    <property type="entry name" value="P-TYPE ATPASE"/>
    <property type="match status" value="1"/>
</dbReference>
<dbReference type="Pfam" id="PF00122">
    <property type="entry name" value="E1-E2_ATPase"/>
    <property type="match status" value="1"/>
</dbReference>
<feature type="transmembrane region" description="Helical" evidence="5">
    <location>
        <begin position="138"/>
        <end position="158"/>
    </location>
</feature>
<dbReference type="GO" id="GO:0005391">
    <property type="term" value="F:P-type sodium:potassium-exchanging transporter activity"/>
    <property type="evidence" value="ECO:0007669"/>
    <property type="project" value="TreeGrafter"/>
</dbReference>
<protein>
    <recommendedName>
        <fullName evidence="6">P-type ATPase A domain-containing protein</fullName>
    </recommendedName>
</protein>
<dbReference type="AlphaFoldDB" id="X1J8V8"/>
<dbReference type="SUPFAM" id="SSF56784">
    <property type="entry name" value="HAD-like"/>
    <property type="match status" value="1"/>
</dbReference>
<feature type="non-terminal residue" evidence="7">
    <location>
        <position position="445"/>
    </location>
</feature>
<dbReference type="GO" id="GO:0005886">
    <property type="term" value="C:plasma membrane"/>
    <property type="evidence" value="ECO:0007669"/>
    <property type="project" value="TreeGrafter"/>
</dbReference>
<dbReference type="GO" id="GO:0030007">
    <property type="term" value="P:intracellular potassium ion homeostasis"/>
    <property type="evidence" value="ECO:0007669"/>
    <property type="project" value="TreeGrafter"/>
</dbReference>
<keyword evidence="2 5" id="KW-0812">Transmembrane</keyword>
<feature type="domain" description="P-type ATPase A" evidence="6">
    <location>
        <begin position="7"/>
        <end position="118"/>
    </location>
</feature>
<evidence type="ECO:0000313" key="7">
    <source>
        <dbReference type="EMBL" id="GAH90397.1"/>
    </source>
</evidence>
<dbReference type="InterPro" id="IPR023298">
    <property type="entry name" value="ATPase_P-typ_TM_dom_sf"/>
</dbReference>
<feature type="non-terminal residue" evidence="7">
    <location>
        <position position="1"/>
    </location>
</feature>
<organism evidence="7">
    <name type="scientific">marine sediment metagenome</name>
    <dbReference type="NCBI Taxonomy" id="412755"/>
    <lineage>
        <taxon>unclassified sequences</taxon>
        <taxon>metagenomes</taxon>
        <taxon>ecological metagenomes</taxon>
    </lineage>
</organism>
<reference evidence="7" key="1">
    <citation type="journal article" date="2014" name="Front. Microbiol.">
        <title>High frequency of phylogenetically diverse reductive dehalogenase-homologous genes in deep subseafloor sedimentary metagenomes.</title>
        <authorList>
            <person name="Kawai M."/>
            <person name="Futagami T."/>
            <person name="Toyoda A."/>
            <person name="Takaki Y."/>
            <person name="Nishi S."/>
            <person name="Hori S."/>
            <person name="Arai W."/>
            <person name="Tsubouchi T."/>
            <person name="Morono Y."/>
            <person name="Uchiyama I."/>
            <person name="Ito T."/>
            <person name="Fujiyama A."/>
            <person name="Inagaki F."/>
            <person name="Takami H."/>
        </authorList>
    </citation>
    <scope>NUCLEOTIDE SEQUENCE</scope>
    <source>
        <strain evidence="7">Expedition CK06-06</strain>
    </source>
</reference>
<dbReference type="InterPro" id="IPR050510">
    <property type="entry name" value="Cation_transp_ATPase_P-type"/>
</dbReference>
<keyword evidence="3 5" id="KW-1133">Transmembrane helix</keyword>
<dbReference type="Gene3D" id="2.70.150.10">
    <property type="entry name" value="Calcium-transporting ATPase, cytoplasmic transduction domain A"/>
    <property type="match status" value="1"/>
</dbReference>
<dbReference type="InterPro" id="IPR001757">
    <property type="entry name" value="P_typ_ATPase"/>
</dbReference>
<evidence type="ECO:0000256" key="2">
    <source>
        <dbReference type="ARBA" id="ARBA00022692"/>
    </source>
</evidence>
<dbReference type="InterPro" id="IPR023299">
    <property type="entry name" value="ATPase_P-typ_cyto_dom_N"/>
</dbReference>
<dbReference type="GO" id="GO:1902600">
    <property type="term" value="P:proton transmembrane transport"/>
    <property type="evidence" value="ECO:0007669"/>
    <property type="project" value="TreeGrafter"/>
</dbReference>
<dbReference type="NCBIfam" id="TIGR01494">
    <property type="entry name" value="ATPase_P-type"/>
    <property type="match status" value="1"/>
</dbReference>
<dbReference type="GO" id="GO:0016887">
    <property type="term" value="F:ATP hydrolysis activity"/>
    <property type="evidence" value="ECO:0007669"/>
    <property type="project" value="InterPro"/>
</dbReference>
<feature type="transmembrane region" description="Helical" evidence="5">
    <location>
        <begin position="164"/>
        <end position="190"/>
    </location>
</feature>
<dbReference type="InterPro" id="IPR059000">
    <property type="entry name" value="ATPase_P-type_domA"/>
</dbReference>
<evidence type="ECO:0000256" key="3">
    <source>
        <dbReference type="ARBA" id="ARBA00022989"/>
    </source>
</evidence>
<evidence type="ECO:0000256" key="4">
    <source>
        <dbReference type="ARBA" id="ARBA00023136"/>
    </source>
</evidence>
<proteinExistence type="predicted"/>
<dbReference type="GO" id="GO:1990573">
    <property type="term" value="P:potassium ion import across plasma membrane"/>
    <property type="evidence" value="ECO:0007669"/>
    <property type="project" value="TreeGrafter"/>
</dbReference>
<dbReference type="SUPFAM" id="SSF81660">
    <property type="entry name" value="Metal cation-transporting ATPase, ATP-binding domain N"/>
    <property type="match status" value="1"/>
</dbReference>
<dbReference type="EMBL" id="BARV01002214">
    <property type="protein sequence ID" value="GAH90397.1"/>
    <property type="molecule type" value="Genomic_DNA"/>
</dbReference>
<dbReference type="InterPro" id="IPR008250">
    <property type="entry name" value="ATPase_P-typ_transduc_dom_A_sf"/>
</dbReference>
<dbReference type="PRINTS" id="PR00121">
    <property type="entry name" value="NAKATPASE"/>
</dbReference>
<accession>X1J8V8</accession>
<dbReference type="SUPFAM" id="SSF81653">
    <property type="entry name" value="Calcium ATPase, transduction domain A"/>
    <property type="match status" value="1"/>
</dbReference>
<keyword evidence="4 5" id="KW-0472">Membrane</keyword>
<dbReference type="Gene3D" id="3.40.1110.10">
    <property type="entry name" value="Calcium-transporting ATPase, cytoplasmic domain N"/>
    <property type="match status" value="2"/>
</dbReference>
<dbReference type="SUPFAM" id="SSF81665">
    <property type="entry name" value="Calcium ATPase, transmembrane domain M"/>
    <property type="match status" value="1"/>
</dbReference>
<evidence type="ECO:0000259" key="6">
    <source>
        <dbReference type="Pfam" id="PF00122"/>
    </source>
</evidence>
<name>X1J8V8_9ZZZZ</name>